<name>A0AB39HQJ2_9PSED</name>
<dbReference type="RefSeq" id="WP_280042007.1">
    <property type="nucleotide sequence ID" value="NZ_CP162607.1"/>
</dbReference>
<sequence length="65" mass="7397">MPDPQNGMALEDLLDGDDLVLLKEEAARRGITPEQLAKFGMQQELTKRTRPKAMNGTIQAFRRRE</sequence>
<dbReference type="AlphaFoldDB" id="A0AB39HQJ2"/>
<reference evidence="1" key="1">
    <citation type="submission" date="2024-07" db="EMBL/GenBank/DDBJ databases">
        <title>Identification and characteristics of a novel species of coltsfoot's symbiotic bacteria.</title>
        <authorList>
            <person name="Juszczyk A."/>
            <person name="Jasielczuk I."/>
            <person name="Gurgul A."/>
            <person name="Rogala M."/>
            <person name="Kowalczyk A."/>
            <person name="Szmatola T."/>
            <person name="Kosecka-Strojek M."/>
            <person name="Arent Z."/>
            <person name="Latowski D."/>
        </authorList>
    </citation>
    <scope>NUCLEOTIDE SEQUENCE</scope>
    <source>
        <strain evidence="1">Hg7Tf</strain>
    </source>
</reference>
<dbReference type="EMBL" id="CP162607">
    <property type="protein sequence ID" value="XDK34696.1"/>
    <property type="molecule type" value="Genomic_DNA"/>
</dbReference>
<evidence type="ECO:0000313" key="1">
    <source>
        <dbReference type="EMBL" id="XDK34696.1"/>
    </source>
</evidence>
<proteinExistence type="predicted"/>
<protein>
    <submittedName>
        <fullName evidence="1">Uncharacterized protein</fullName>
    </submittedName>
</protein>
<accession>A0AB39HQJ2</accession>
<organism evidence="1">
    <name type="scientific">Pseudomonas sp. Hg7Tf</name>
    <dbReference type="NCBI Taxonomy" id="3236988"/>
    <lineage>
        <taxon>Bacteria</taxon>
        <taxon>Pseudomonadati</taxon>
        <taxon>Pseudomonadota</taxon>
        <taxon>Gammaproteobacteria</taxon>
        <taxon>Pseudomonadales</taxon>
        <taxon>Pseudomonadaceae</taxon>
        <taxon>Pseudomonas</taxon>
    </lineage>
</organism>
<gene>
    <name evidence="1" type="ORF">AB4Y39_13230</name>
</gene>